<evidence type="ECO:0000313" key="3">
    <source>
        <dbReference type="Proteomes" id="UP000053766"/>
    </source>
</evidence>
<dbReference type="EMBL" id="KN716452">
    <property type="protein sequence ID" value="KJH44742.1"/>
    <property type="molecule type" value="Genomic_DNA"/>
</dbReference>
<dbReference type="AlphaFoldDB" id="A0A0D8XLY1"/>
<accession>A0A0D8XLY1</accession>
<protein>
    <submittedName>
        <fullName evidence="2">Uncharacterized protein</fullName>
    </submittedName>
</protein>
<evidence type="ECO:0000256" key="1">
    <source>
        <dbReference type="SAM" id="Phobius"/>
    </source>
</evidence>
<keyword evidence="1" id="KW-1133">Transmembrane helix</keyword>
<keyword evidence="3" id="KW-1185">Reference proteome</keyword>
<reference evidence="3" key="2">
    <citation type="journal article" date="2016" name="Sci. Rep.">
        <title>Dictyocaulus viviparus genome, variome and transcriptome elucidate lungworm biology and support future intervention.</title>
        <authorList>
            <person name="McNulty S.N."/>
            <person name="Strube C."/>
            <person name="Rosa B.A."/>
            <person name="Martin J.C."/>
            <person name="Tyagi R."/>
            <person name="Choi Y.J."/>
            <person name="Wang Q."/>
            <person name="Hallsworth Pepin K."/>
            <person name="Zhang X."/>
            <person name="Ozersky P."/>
            <person name="Wilson R.K."/>
            <person name="Sternberg P.W."/>
            <person name="Gasser R.B."/>
            <person name="Mitreva M."/>
        </authorList>
    </citation>
    <scope>NUCLEOTIDE SEQUENCE [LARGE SCALE GENOMIC DNA]</scope>
    <source>
        <strain evidence="3">HannoverDv2000</strain>
    </source>
</reference>
<dbReference type="Proteomes" id="UP000053766">
    <property type="component" value="Unassembled WGS sequence"/>
</dbReference>
<proteinExistence type="predicted"/>
<sequence>QIDDVTKQLNSTAFAGWCSFQSHPFTTTLPLHRVATSSSYSPNDRSYSVNDVPSSLPSIVPPLPPKTIAKKIFPPCPDFDMLHDSAPPLPPRMCIQSRTSSNVFSVNPGFSRAVSRRTSSSAEEEQNVTTRLLLLPLAVLFSINFFNFTLFHFVEFMNVVNQL</sequence>
<evidence type="ECO:0000313" key="2">
    <source>
        <dbReference type="EMBL" id="KJH44742.1"/>
    </source>
</evidence>
<gene>
    <name evidence="2" type="ORF">DICVIV_09233</name>
</gene>
<organism evidence="2 3">
    <name type="scientific">Dictyocaulus viviparus</name>
    <name type="common">Bovine lungworm</name>
    <dbReference type="NCBI Taxonomy" id="29172"/>
    <lineage>
        <taxon>Eukaryota</taxon>
        <taxon>Metazoa</taxon>
        <taxon>Ecdysozoa</taxon>
        <taxon>Nematoda</taxon>
        <taxon>Chromadorea</taxon>
        <taxon>Rhabditida</taxon>
        <taxon>Rhabditina</taxon>
        <taxon>Rhabditomorpha</taxon>
        <taxon>Strongyloidea</taxon>
        <taxon>Metastrongylidae</taxon>
        <taxon>Dictyocaulus</taxon>
    </lineage>
</organism>
<name>A0A0D8XLY1_DICVI</name>
<reference evidence="2 3" key="1">
    <citation type="submission" date="2013-11" db="EMBL/GenBank/DDBJ databases">
        <title>Draft genome of the bovine lungworm Dictyocaulus viviparus.</title>
        <authorList>
            <person name="Mitreva M."/>
        </authorList>
    </citation>
    <scope>NUCLEOTIDE SEQUENCE [LARGE SCALE GENOMIC DNA]</scope>
    <source>
        <strain evidence="2 3">HannoverDv2000</strain>
    </source>
</reference>
<keyword evidence="1" id="KW-0812">Transmembrane</keyword>
<keyword evidence="1" id="KW-0472">Membrane</keyword>
<feature type="transmembrane region" description="Helical" evidence="1">
    <location>
        <begin position="132"/>
        <end position="154"/>
    </location>
</feature>
<feature type="non-terminal residue" evidence="2">
    <location>
        <position position="1"/>
    </location>
</feature>